<feature type="transmembrane region" description="Helical" evidence="1">
    <location>
        <begin position="400"/>
        <end position="432"/>
    </location>
</feature>
<feature type="transmembrane region" description="Helical" evidence="1">
    <location>
        <begin position="84"/>
        <end position="105"/>
    </location>
</feature>
<feature type="transmembrane region" description="Helical" evidence="1">
    <location>
        <begin position="149"/>
        <end position="167"/>
    </location>
</feature>
<reference evidence="2" key="1">
    <citation type="submission" date="2015-04" db="EMBL/GenBank/DDBJ databases">
        <authorList>
            <person name="Syromyatnikov M.Y."/>
            <person name="Popov V.N."/>
        </authorList>
    </citation>
    <scope>NUCLEOTIDE SEQUENCE</scope>
    <source>
        <strain evidence="2">MO-1</strain>
    </source>
</reference>
<keyword evidence="1" id="KW-0472">Membrane</keyword>
<organism evidence="2">
    <name type="scientific">Magnetococcus massalia (strain MO-1)</name>
    <dbReference type="NCBI Taxonomy" id="451514"/>
    <lineage>
        <taxon>Bacteria</taxon>
        <taxon>Pseudomonadati</taxon>
        <taxon>Pseudomonadota</taxon>
        <taxon>Magnetococcia</taxon>
        <taxon>Magnetococcales</taxon>
        <taxon>Magnetococcaceae</taxon>
        <taxon>Magnetococcus</taxon>
    </lineage>
</organism>
<feature type="transmembrane region" description="Helical" evidence="1">
    <location>
        <begin position="54"/>
        <end position="72"/>
    </location>
</feature>
<feature type="transmembrane region" description="Helical" evidence="1">
    <location>
        <begin position="30"/>
        <end position="48"/>
    </location>
</feature>
<feature type="transmembrane region" description="Helical" evidence="1">
    <location>
        <begin position="359"/>
        <end position="380"/>
    </location>
</feature>
<gene>
    <name evidence="2" type="ORF">MAGMO_2743</name>
</gene>
<feature type="transmembrane region" description="Helical" evidence="1">
    <location>
        <begin position="6"/>
        <end position="23"/>
    </location>
</feature>
<evidence type="ECO:0000256" key="1">
    <source>
        <dbReference type="SAM" id="Phobius"/>
    </source>
</evidence>
<feature type="transmembrane region" description="Helical" evidence="1">
    <location>
        <begin position="208"/>
        <end position="225"/>
    </location>
</feature>
<dbReference type="EMBL" id="LO017727">
    <property type="protein sequence ID" value="CRH06893.1"/>
    <property type="molecule type" value="Genomic_DNA"/>
</dbReference>
<name>A0A1S7LKG9_MAGMO</name>
<proteinExistence type="predicted"/>
<sequence length="446" mass="49880">MNLEVGHLLALLGVAIGAAIAVLTVRSNRFLGLYLWVILCGPYLFAVGTSNVRAAVVILPFFVVALVLERLYLGQLRNLLREPLYLGFLLLTGVMVVTSAINFGMVTGATVSYFIYWFLAFGFFTLFLTHLSRLTSAEVDLLADQVIRALVWFGVLACAIAWVEYFWPKAVHDFFNPEMGEQTWGSRNDLSFTLTIRRGGSMIGAPNAFGLFLVIASIAAWNRWLKERAPLFLMVQLFFVISLLIHSNSRAALGLFILFGLWLLLQNRHYLFLLLAGGLVGVVGVALWPFIEGLLHSGAHYIESDGGIGRDIPIIGTRVSIWAATVFSLLAEPLHIFTGFGHANEVMVKFIGKQTAHNIPLSLIHFYGLFGFLLVLTMAWKIMRVAWRWRLHDGLFERSVFFFSLAHLLSGMVDAILFNPLMIQLNFALLALGITKWQHEKRGHHG</sequence>
<feature type="transmembrane region" description="Helical" evidence="1">
    <location>
        <begin position="111"/>
        <end position="128"/>
    </location>
</feature>
<evidence type="ECO:0000313" key="2">
    <source>
        <dbReference type="EMBL" id="CRH06893.1"/>
    </source>
</evidence>
<accession>A0A1S7LKG9</accession>
<dbReference type="AlphaFoldDB" id="A0A1S7LKG9"/>
<feature type="transmembrane region" description="Helical" evidence="1">
    <location>
        <begin position="237"/>
        <end position="264"/>
    </location>
</feature>
<feature type="transmembrane region" description="Helical" evidence="1">
    <location>
        <begin position="270"/>
        <end position="291"/>
    </location>
</feature>
<protein>
    <submittedName>
        <fullName evidence="2">Uncharacterized protein</fullName>
    </submittedName>
</protein>
<keyword evidence="1" id="KW-1133">Transmembrane helix</keyword>
<keyword evidence="1" id="KW-0812">Transmembrane</keyword>